<comment type="function">
    <text evidence="4">This protein is located at the 30S-50S ribosomal subunit interface and may play a role in the structure and function of the aminoacyl-tRNA binding site.</text>
</comment>
<dbReference type="Gene3D" id="2.30.30.790">
    <property type="match status" value="1"/>
</dbReference>
<dbReference type="Proteomes" id="UP000178109">
    <property type="component" value="Unassembled WGS sequence"/>
</dbReference>
<evidence type="ECO:0000256" key="3">
    <source>
        <dbReference type="ARBA" id="ARBA00023274"/>
    </source>
</evidence>
<keyword evidence="2" id="KW-0689">Ribosomal protein</keyword>
<accession>A0A1G2BUM9</accession>
<keyword evidence="3 4" id="KW-0687">Ribonucleoprotein</keyword>
<dbReference type="EMBL" id="MHKO01000012">
    <property type="protein sequence ID" value="OGY92864.1"/>
    <property type="molecule type" value="Genomic_DNA"/>
</dbReference>
<proteinExistence type="inferred from homology"/>
<dbReference type="PANTHER" id="PTHR15680">
    <property type="entry name" value="RIBOSOMAL PROTEIN L19"/>
    <property type="match status" value="1"/>
</dbReference>
<evidence type="ECO:0000256" key="2">
    <source>
        <dbReference type="ARBA" id="ARBA00022980"/>
    </source>
</evidence>
<dbReference type="GO" id="GO:0022625">
    <property type="term" value="C:cytosolic large ribosomal subunit"/>
    <property type="evidence" value="ECO:0007669"/>
    <property type="project" value="TreeGrafter"/>
</dbReference>
<protein>
    <recommendedName>
        <fullName evidence="4">50S ribosomal protein L19</fullName>
    </recommendedName>
</protein>
<comment type="caution">
    <text evidence="5">The sequence shown here is derived from an EMBL/GenBank/DDBJ whole genome shotgun (WGS) entry which is preliminary data.</text>
</comment>
<evidence type="ECO:0000256" key="4">
    <source>
        <dbReference type="RuleBase" id="RU000559"/>
    </source>
</evidence>
<dbReference type="InterPro" id="IPR038657">
    <property type="entry name" value="Ribosomal_bL19_sf"/>
</dbReference>
<comment type="similarity">
    <text evidence="1 4">Belongs to the bacterial ribosomal protein bL19 family.</text>
</comment>
<dbReference type="InterPro" id="IPR001857">
    <property type="entry name" value="Ribosomal_bL19"/>
</dbReference>
<gene>
    <name evidence="5" type="ORF">A3H70_02880</name>
</gene>
<dbReference type="STRING" id="1798553.A3H70_02880"/>
<dbReference type="SUPFAM" id="SSF50104">
    <property type="entry name" value="Translation proteins SH3-like domain"/>
    <property type="match status" value="1"/>
</dbReference>
<organism evidence="5 6">
    <name type="scientific">Candidatus Komeilibacteria bacterium RIFCSPLOWO2_02_FULL_48_11</name>
    <dbReference type="NCBI Taxonomy" id="1798553"/>
    <lineage>
        <taxon>Bacteria</taxon>
        <taxon>Candidatus Komeiliibacteriota</taxon>
    </lineage>
</organism>
<dbReference type="PRINTS" id="PR00061">
    <property type="entry name" value="RIBOSOMALL19"/>
</dbReference>
<dbReference type="AlphaFoldDB" id="A0A1G2BUM9"/>
<dbReference type="Pfam" id="PF01245">
    <property type="entry name" value="Ribosomal_L19"/>
    <property type="match status" value="1"/>
</dbReference>
<dbReference type="GO" id="GO:0006412">
    <property type="term" value="P:translation"/>
    <property type="evidence" value="ECO:0007669"/>
    <property type="project" value="InterPro"/>
</dbReference>
<dbReference type="GO" id="GO:0003735">
    <property type="term" value="F:structural constituent of ribosome"/>
    <property type="evidence" value="ECO:0007669"/>
    <property type="project" value="InterPro"/>
</dbReference>
<evidence type="ECO:0000313" key="5">
    <source>
        <dbReference type="EMBL" id="OGY92864.1"/>
    </source>
</evidence>
<evidence type="ECO:0000256" key="1">
    <source>
        <dbReference type="ARBA" id="ARBA00005781"/>
    </source>
</evidence>
<dbReference type="InterPro" id="IPR008991">
    <property type="entry name" value="Translation_prot_SH3-like_sf"/>
</dbReference>
<sequence>MATVKRGKGKVEFKPIAKEDIVPGMVVRVHQKIIDVNTKGEEKERVQVFQGMVIARKHGREAGATVTVRKVSEGVGVERIFPLNMPGITKFELVRQFVVREARPYYLRTYKKKLKEVA</sequence>
<dbReference type="PANTHER" id="PTHR15680:SF9">
    <property type="entry name" value="LARGE RIBOSOMAL SUBUNIT PROTEIN BL19M"/>
    <property type="match status" value="1"/>
</dbReference>
<name>A0A1G2BUM9_9BACT</name>
<evidence type="ECO:0000313" key="6">
    <source>
        <dbReference type="Proteomes" id="UP000178109"/>
    </source>
</evidence>
<reference evidence="5 6" key="1">
    <citation type="journal article" date="2016" name="Nat. Commun.">
        <title>Thousands of microbial genomes shed light on interconnected biogeochemical processes in an aquifer system.</title>
        <authorList>
            <person name="Anantharaman K."/>
            <person name="Brown C.T."/>
            <person name="Hug L.A."/>
            <person name="Sharon I."/>
            <person name="Castelle C.J."/>
            <person name="Probst A.J."/>
            <person name="Thomas B.C."/>
            <person name="Singh A."/>
            <person name="Wilkins M.J."/>
            <person name="Karaoz U."/>
            <person name="Brodie E.L."/>
            <person name="Williams K.H."/>
            <person name="Hubbard S.S."/>
            <person name="Banfield J.F."/>
        </authorList>
    </citation>
    <scope>NUCLEOTIDE SEQUENCE [LARGE SCALE GENOMIC DNA]</scope>
</reference>